<dbReference type="Pfam" id="PF00528">
    <property type="entry name" value="BPD_transp_1"/>
    <property type="match status" value="1"/>
</dbReference>
<dbReference type="CDD" id="cd06261">
    <property type="entry name" value="TM_PBP2"/>
    <property type="match status" value="1"/>
</dbReference>
<evidence type="ECO:0000256" key="2">
    <source>
        <dbReference type="ARBA" id="ARBA00022448"/>
    </source>
</evidence>
<keyword evidence="10" id="KW-1185">Reference proteome</keyword>
<dbReference type="GO" id="GO:0055085">
    <property type="term" value="P:transmembrane transport"/>
    <property type="evidence" value="ECO:0007669"/>
    <property type="project" value="InterPro"/>
</dbReference>
<evidence type="ECO:0000259" key="8">
    <source>
        <dbReference type="PROSITE" id="PS50928"/>
    </source>
</evidence>
<name>A0A1H3E1H8_9FIRM</name>
<feature type="transmembrane region" description="Helical" evidence="7">
    <location>
        <begin position="231"/>
        <end position="259"/>
    </location>
</feature>
<keyword evidence="2 7" id="KW-0813">Transport</keyword>
<evidence type="ECO:0000313" key="9">
    <source>
        <dbReference type="EMBL" id="SDX71779.1"/>
    </source>
</evidence>
<dbReference type="EMBL" id="FNNG01000017">
    <property type="protein sequence ID" value="SDX71779.1"/>
    <property type="molecule type" value="Genomic_DNA"/>
</dbReference>
<gene>
    <name evidence="9" type="ORF">SAMN05660923_02798</name>
</gene>
<keyword evidence="5 7" id="KW-1133">Transmembrane helix</keyword>
<protein>
    <submittedName>
        <fullName evidence="9">Carbohydrate ABC transporter membrane protein 1, CUT1 family</fullName>
    </submittedName>
</protein>
<evidence type="ECO:0000256" key="6">
    <source>
        <dbReference type="ARBA" id="ARBA00023136"/>
    </source>
</evidence>
<evidence type="ECO:0000256" key="3">
    <source>
        <dbReference type="ARBA" id="ARBA00022475"/>
    </source>
</evidence>
<dbReference type="Proteomes" id="UP000198828">
    <property type="component" value="Unassembled WGS sequence"/>
</dbReference>
<evidence type="ECO:0000313" key="10">
    <source>
        <dbReference type="Proteomes" id="UP000198828"/>
    </source>
</evidence>
<feature type="transmembrane region" description="Helical" evidence="7">
    <location>
        <begin position="134"/>
        <end position="156"/>
    </location>
</feature>
<dbReference type="RefSeq" id="WP_093754719.1">
    <property type="nucleotide sequence ID" value="NZ_FNNG01000017.1"/>
</dbReference>
<keyword evidence="6 7" id="KW-0472">Membrane</keyword>
<feature type="transmembrane region" description="Helical" evidence="7">
    <location>
        <begin position="288"/>
        <end position="309"/>
    </location>
</feature>
<dbReference type="SUPFAM" id="SSF161098">
    <property type="entry name" value="MetI-like"/>
    <property type="match status" value="1"/>
</dbReference>
<evidence type="ECO:0000256" key="1">
    <source>
        <dbReference type="ARBA" id="ARBA00004651"/>
    </source>
</evidence>
<organism evidence="9 10">
    <name type="scientific">Tepidimicrobium xylanilyticum</name>
    <dbReference type="NCBI Taxonomy" id="1123352"/>
    <lineage>
        <taxon>Bacteria</taxon>
        <taxon>Bacillati</taxon>
        <taxon>Bacillota</taxon>
        <taxon>Tissierellia</taxon>
        <taxon>Tissierellales</taxon>
        <taxon>Tepidimicrobiaceae</taxon>
        <taxon>Tepidimicrobium</taxon>
    </lineage>
</organism>
<proteinExistence type="inferred from homology"/>
<dbReference type="PANTHER" id="PTHR43227">
    <property type="entry name" value="BLL4140 PROTEIN"/>
    <property type="match status" value="1"/>
</dbReference>
<evidence type="ECO:0000256" key="7">
    <source>
        <dbReference type="RuleBase" id="RU363032"/>
    </source>
</evidence>
<dbReference type="Gene3D" id="1.10.3720.10">
    <property type="entry name" value="MetI-like"/>
    <property type="match status" value="1"/>
</dbReference>
<evidence type="ECO:0000256" key="5">
    <source>
        <dbReference type="ARBA" id="ARBA00022989"/>
    </source>
</evidence>
<evidence type="ECO:0000256" key="4">
    <source>
        <dbReference type="ARBA" id="ARBA00022692"/>
    </source>
</evidence>
<comment type="subcellular location">
    <subcellularLocation>
        <location evidence="1 7">Cell membrane</location>
        <topology evidence="1 7">Multi-pass membrane protein</topology>
    </subcellularLocation>
</comment>
<feature type="transmembrane region" description="Helical" evidence="7">
    <location>
        <begin position="32"/>
        <end position="52"/>
    </location>
</feature>
<comment type="similarity">
    <text evidence="7">Belongs to the binding-protein-dependent transport system permease family.</text>
</comment>
<dbReference type="InterPro" id="IPR050809">
    <property type="entry name" value="UgpAE/MalFG_permease"/>
</dbReference>
<feature type="transmembrane region" description="Helical" evidence="7">
    <location>
        <begin position="189"/>
        <end position="210"/>
    </location>
</feature>
<dbReference type="GO" id="GO:0005886">
    <property type="term" value="C:plasma membrane"/>
    <property type="evidence" value="ECO:0007669"/>
    <property type="project" value="UniProtKB-SubCell"/>
</dbReference>
<accession>A0A1H3E1H8</accession>
<dbReference type="PANTHER" id="PTHR43227:SF11">
    <property type="entry name" value="BLL4140 PROTEIN"/>
    <property type="match status" value="1"/>
</dbReference>
<feature type="transmembrane region" description="Helical" evidence="7">
    <location>
        <begin position="101"/>
        <end position="122"/>
    </location>
</feature>
<keyword evidence="3" id="KW-1003">Cell membrane</keyword>
<reference evidence="9 10" key="1">
    <citation type="submission" date="2016-10" db="EMBL/GenBank/DDBJ databases">
        <authorList>
            <person name="de Groot N.N."/>
        </authorList>
    </citation>
    <scope>NUCLEOTIDE SEQUENCE [LARGE SCALE GENOMIC DNA]</scope>
    <source>
        <strain evidence="9 10">DSM 23310</strain>
    </source>
</reference>
<dbReference type="PROSITE" id="PS50928">
    <property type="entry name" value="ABC_TM1"/>
    <property type="match status" value="1"/>
</dbReference>
<dbReference type="InterPro" id="IPR000515">
    <property type="entry name" value="MetI-like"/>
</dbReference>
<sequence>MNKRLKQKDKEKFNPQYSLQLDSKKNNRARNIFIFLMLAWPVLNWLIFTFYMNLETVIYSFQRLNRFTGEMKFSGLTNYKILFQKIINNSDSYGTAFRNTFLWLGLNVLVIGPISLVVSYVLSKKIPLHRFYNAVLFIPNIISIVILTMVWSFIWAPNQGIVNDLLRMLGLEKLTRVWLGDPDTALINVFIYCVWAGIGFNNLILSGAIAKIPKEILESAELDGVSNWQEFIHIIVPSIWPTFATVTILGATAAFRVFLQPQLLTNGQYGTSTIALKVVDEVLGGGDYGLASAAGVVMAILGFIAVYIIKKFLDKMEAKWS</sequence>
<dbReference type="OrthoDB" id="9786413at2"/>
<dbReference type="InterPro" id="IPR035906">
    <property type="entry name" value="MetI-like_sf"/>
</dbReference>
<keyword evidence="4 7" id="KW-0812">Transmembrane</keyword>
<dbReference type="AlphaFoldDB" id="A0A1H3E1H8"/>
<feature type="domain" description="ABC transmembrane type-1" evidence="8">
    <location>
        <begin position="97"/>
        <end position="309"/>
    </location>
</feature>